<dbReference type="InterPro" id="IPR051175">
    <property type="entry name" value="CLK_kinases"/>
</dbReference>
<evidence type="ECO:0000256" key="5">
    <source>
        <dbReference type="ARBA" id="ARBA00022840"/>
    </source>
</evidence>
<evidence type="ECO:0000313" key="8">
    <source>
        <dbReference type="Proteomes" id="UP000799764"/>
    </source>
</evidence>
<evidence type="ECO:0000313" key="7">
    <source>
        <dbReference type="EMBL" id="KAF2446083.1"/>
    </source>
</evidence>
<dbReference type="SMART" id="SM00220">
    <property type="entry name" value="S_TKc"/>
    <property type="match status" value="1"/>
</dbReference>
<evidence type="ECO:0000259" key="6">
    <source>
        <dbReference type="PROSITE" id="PS50011"/>
    </source>
</evidence>
<name>A0A9P4PMM5_9PLEO</name>
<dbReference type="OrthoDB" id="5979581at2759"/>
<dbReference type="SUPFAM" id="SSF56112">
    <property type="entry name" value="Protein kinase-like (PK-like)"/>
    <property type="match status" value="1"/>
</dbReference>
<accession>A0A9P4PMM5</accession>
<evidence type="ECO:0000256" key="2">
    <source>
        <dbReference type="ARBA" id="ARBA00022679"/>
    </source>
</evidence>
<feature type="domain" description="Protein kinase" evidence="6">
    <location>
        <begin position="1"/>
        <end position="282"/>
    </location>
</feature>
<dbReference type="PANTHER" id="PTHR45646">
    <property type="entry name" value="SERINE/THREONINE-PROTEIN KINASE DOA-RELATED"/>
    <property type="match status" value="1"/>
</dbReference>
<dbReference type="GO" id="GO:0043484">
    <property type="term" value="P:regulation of RNA splicing"/>
    <property type="evidence" value="ECO:0007669"/>
    <property type="project" value="TreeGrafter"/>
</dbReference>
<keyword evidence="1" id="KW-0723">Serine/threonine-protein kinase</keyword>
<dbReference type="GO" id="GO:0005634">
    <property type="term" value="C:nucleus"/>
    <property type="evidence" value="ECO:0007669"/>
    <property type="project" value="TreeGrafter"/>
</dbReference>
<comment type="caution">
    <text evidence="7">The sequence shown here is derived from an EMBL/GenBank/DDBJ whole genome shotgun (WGS) entry which is preliminary data.</text>
</comment>
<evidence type="ECO:0000256" key="4">
    <source>
        <dbReference type="ARBA" id="ARBA00022777"/>
    </source>
</evidence>
<dbReference type="Pfam" id="PF00069">
    <property type="entry name" value="Pkinase"/>
    <property type="match status" value="2"/>
</dbReference>
<dbReference type="Gene3D" id="1.10.510.10">
    <property type="entry name" value="Transferase(Phosphotransferase) domain 1"/>
    <property type="match status" value="1"/>
</dbReference>
<dbReference type="Proteomes" id="UP000799764">
    <property type="component" value="Unassembled WGS sequence"/>
</dbReference>
<organism evidence="7 8">
    <name type="scientific">Karstenula rhodostoma CBS 690.94</name>
    <dbReference type="NCBI Taxonomy" id="1392251"/>
    <lineage>
        <taxon>Eukaryota</taxon>
        <taxon>Fungi</taxon>
        <taxon>Dikarya</taxon>
        <taxon>Ascomycota</taxon>
        <taxon>Pezizomycotina</taxon>
        <taxon>Dothideomycetes</taxon>
        <taxon>Pleosporomycetidae</taxon>
        <taxon>Pleosporales</taxon>
        <taxon>Massarineae</taxon>
        <taxon>Didymosphaeriaceae</taxon>
        <taxon>Karstenula</taxon>
    </lineage>
</organism>
<proteinExistence type="predicted"/>
<evidence type="ECO:0000256" key="3">
    <source>
        <dbReference type="ARBA" id="ARBA00022741"/>
    </source>
</evidence>
<dbReference type="PROSITE" id="PS50011">
    <property type="entry name" value="PROTEIN_KINASE_DOM"/>
    <property type="match status" value="1"/>
</dbReference>
<gene>
    <name evidence="7" type="ORF">P171DRAFT_357181</name>
</gene>
<dbReference type="InterPro" id="IPR000719">
    <property type="entry name" value="Prot_kinase_dom"/>
</dbReference>
<dbReference type="InterPro" id="IPR011009">
    <property type="entry name" value="Kinase-like_dom_sf"/>
</dbReference>
<keyword evidence="2" id="KW-0808">Transferase</keyword>
<evidence type="ECO:0000256" key="1">
    <source>
        <dbReference type="ARBA" id="ARBA00022527"/>
    </source>
</evidence>
<reference evidence="7" key="1">
    <citation type="journal article" date="2020" name="Stud. Mycol.">
        <title>101 Dothideomycetes genomes: a test case for predicting lifestyles and emergence of pathogens.</title>
        <authorList>
            <person name="Haridas S."/>
            <person name="Albert R."/>
            <person name="Binder M."/>
            <person name="Bloem J."/>
            <person name="Labutti K."/>
            <person name="Salamov A."/>
            <person name="Andreopoulos B."/>
            <person name="Baker S."/>
            <person name="Barry K."/>
            <person name="Bills G."/>
            <person name="Bluhm B."/>
            <person name="Cannon C."/>
            <person name="Castanera R."/>
            <person name="Culley D."/>
            <person name="Daum C."/>
            <person name="Ezra D."/>
            <person name="Gonzalez J."/>
            <person name="Henrissat B."/>
            <person name="Kuo A."/>
            <person name="Liang C."/>
            <person name="Lipzen A."/>
            <person name="Lutzoni F."/>
            <person name="Magnuson J."/>
            <person name="Mondo S."/>
            <person name="Nolan M."/>
            <person name="Ohm R."/>
            <person name="Pangilinan J."/>
            <person name="Park H.-J."/>
            <person name="Ramirez L."/>
            <person name="Alfaro M."/>
            <person name="Sun H."/>
            <person name="Tritt A."/>
            <person name="Yoshinaga Y."/>
            <person name="Zwiers L.-H."/>
            <person name="Turgeon B."/>
            <person name="Goodwin S."/>
            <person name="Spatafora J."/>
            <person name="Crous P."/>
            <person name="Grigoriev I."/>
        </authorList>
    </citation>
    <scope>NUCLEOTIDE SEQUENCE</scope>
    <source>
        <strain evidence="7">CBS 690.94</strain>
    </source>
</reference>
<keyword evidence="8" id="KW-1185">Reference proteome</keyword>
<dbReference type="AlphaFoldDB" id="A0A9P4PMM5"/>
<keyword evidence="5" id="KW-0067">ATP-binding</keyword>
<dbReference type="EMBL" id="MU001498">
    <property type="protein sequence ID" value="KAF2446083.1"/>
    <property type="molecule type" value="Genomic_DNA"/>
</dbReference>
<sequence>MSISEARDSSHNRLFQPSVARAIAAQLIRAVAFIHSRGVVHADLHEANILLRMPESIDNLTPDQLYKKYGQPELEKITRLDGKPLDQWVPTSGVLPIWFGDASDTISLRDSHIFLTDFSESFQPAVDIQQSSHTPFMLRPPEIILQPTSNVSVSFPAEIWSLACAVFAIMGQRPLFETWFPNKDRILEEHVDALGYLPEEWWTNWAHRHQCFNDQLERVDGSPRRLLEDRLEDSIQEPRKQSKMAEMNEEEKQAFLVLLRSMLSFRPETRPSAQQVLESSWMQKWAEPAFESLQDNVETSEIIL</sequence>
<keyword evidence="3" id="KW-0547">Nucleotide-binding</keyword>
<protein>
    <submittedName>
        <fullName evidence="7">Kinase-like protein</fullName>
    </submittedName>
</protein>
<dbReference type="PANTHER" id="PTHR45646:SF11">
    <property type="entry name" value="SERINE_THREONINE-PROTEIN KINASE DOA"/>
    <property type="match status" value="1"/>
</dbReference>
<dbReference type="GO" id="GO:0005524">
    <property type="term" value="F:ATP binding"/>
    <property type="evidence" value="ECO:0007669"/>
    <property type="project" value="UniProtKB-KW"/>
</dbReference>
<dbReference type="GO" id="GO:0004674">
    <property type="term" value="F:protein serine/threonine kinase activity"/>
    <property type="evidence" value="ECO:0007669"/>
    <property type="project" value="UniProtKB-KW"/>
</dbReference>
<keyword evidence="4 7" id="KW-0418">Kinase</keyword>